<dbReference type="GO" id="GO:0043007">
    <property type="term" value="P:maintenance of rDNA"/>
    <property type="evidence" value="ECO:0007669"/>
    <property type="project" value="TreeGrafter"/>
</dbReference>
<feature type="compositionally biased region" description="Low complexity" evidence="5">
    <location>
        <begin position="112"/>
        <end position="123"/>
    </location>
</feature>
<evidence type="ECO:0000256" key="2">
    <source>
        <dbReference type="ARBA" id="ARBA00022692"/>
    </source>
</evidence>
<feature type="region of interest" description="Disordered" evidence="5">
    <location>
        <begin position="82"/>
        <end position="186"/>
    </location>
</feature>
<dbReference type="GO" id="GO:0012505">
    <property type="term" value="C:endomembrane system"/>
    <property type="evidence" value="ECO:0007669"/>
    <property type="project" value="UniProtKB-SubCell"/>
</dbReference>
<evidence type="ECO:0000256" key="5">
    <source>
        <dbReference type="SAM" id="MobiDB-lite"/>
    </source>
</evidence>
<evidence type="ECO:0000313" key="6">
    <source>
        <dbReference type="EMBL" id="KAF9329105.1"/>
    </source>
</evidence>
<organism evidence="6 7">
    <name type="scientific">Podila minutissima</name>
    <dbReference type="NCBI Taxonomy" id="64525"/>
    <lineage>
        <taxon>Eukaryota</taxon>
        <taxon>Fungi</taxon>
        <taxon>Fungi incertae sedis</taxon>
        <taxon>Mucoromycota</taxon>
        <taxon>Mortierellomycotina</taxon>
        <taxon>Mortierellomycetes</taxon>
        <taxon>Mortierellales</taxon>
        <taxon>Mortierellaceae</taxon>
        <taxon>Podila</taxon>
    </lineage>
</organism>
<protein>
    <submittedName>
        <fullName evidence="6">Uncharacterized protein</fullName>
    </submittedName>
</protein>
<proteinExistence type="predicted"/>
<dbReference type="Pfam" id="PF10332">
    <property type="entry name" value="DUF2418"/>
    <property type="match status" value="1"/>
</dbReference>
<evidence type="ECO:0000256" key="3">
    <source>
        <dbReference type="ARBA" id="ARBA00022989"/>
    </source>
</evidence>
<evidence type="ECO:0000256" key="4">
    <source>
        <dbReference type="ARBA" id="ARBA00023136"/>
    </source>
</evidence>
<keyword evidence="3" id="KW-1133">Transmembrane helix</keyword>
<evidence type="ECO:0000256" key="1">
    <source>
        <dbReference type="ARBA" id="ARBA00004127"/>
    </source>
</evidence>
<dbReference type="Proteomes" id="UP000696485">
    <property type="component" value="Unassembled WGS sequence"/>
</dbReference>
<comment type="caution">
    <text evidence="6">The sequence shown here is derived from an EMBL/GenBank/DDBJ whole genome shotgun (WGS) entry which is preliminary data.</text>
</comment>
<dbReference type="PANTHER" id="PTHR28293">
    <property type="entry name" value="NUCLEAR RIM PROTEIN 1"/>
    <property type="match status" value="1"/>
</dbReference>
<accession>A0A9P5VK21</accession>
<dbReference type="PANTHER" id="PTHR28293:SF1">
    <property type="entry name" value="NUCLEAR RIM PROTEIN 1"/>
    <property type="match status" value="1"/>
</dbReference>
<dbReference type="GO" id="GO:0007096">
    <property type="term" value="P:regulation of exit from mitosis"/>
    <property type="evidence" value="ECO:0007669"/>
    <property type="project" value="TreeGrafter"/>
</dbReference>
<name>A0A9P5VK21_9FUNG</name>
<reference evidence="6" key="1">
    <citation type="journal article" date="2020" name="Fungal Divers.">
        <title>Resolving the Mortierellaceae phylogeny through synthesis of multi-gene phylogenetics and phylogenomics.</title>
        <authorList>
            <person name="Vandepol N."/>
            <person name="Liber J."/>
            <person name="Desiro A."/>
            <person name="Na H."/>
            <person name="Kennedy M."/>
            <person name="Barry K."/>
            <person name="Grigoriev I.V."/>
            <person name="Miller A.N."/>
            <person name="O'Donnell K."/>
            <person name="Stajich J.E."/>
            <person name="Bonito G."/>
        </authorList>
    </citation>
    <scope>NUCLEOTIDE SEQUENCE</scope>
    <source>
        <strain evidence="6">NVP1</strain>
    </source>
</reference>
<keyword evidence="7" id="KW-1185">Reference proteome</keyword>
<gene>
    <name evidence="6" type="ORF">BG006_007806</name>
</gene>
<comment type="subcellular location">
    <subcellularLocation>
        <location evidence="1">Endomembrane system</location>
        <topology evidence="1">Multi-pass membrane protein</topology>
    </subcellularLocation>
</comment>
<dbReference type="EMBL" id="JAAAUY010000504">
    <property type="protein sequence ID" value="KAF9329105.1"/>
    <property type="molecule type" value="Genomic_DNA"/>
</dbReference>
<feature type="compositionally biased region" description="Acidic residues" evidence="5">
    <location>
        <begin position="125"/>
        <end position="170"/>
    </location>
</feature>
<sequence>METLYTTLPVAAAISVQLSYLVHFFQGYVKDRQLVVAEAYREYDNKFVKPRVFIRKFDRSTTTGTDTSELYTEEGQEVFRFSKPSSSWRNPFKAKARATSPLTSRDGFGRTSRSSSLSSSSMSAEEVEYGEDDGEEVEDEGEEVEDEDEENVGEDEDEDEDEDEEGDYEYEGPAIPHPTNALEFDD</sequence>
<dbReference type="AlphaFoldDB" id="A0A9P5VK21"/>
<evidence type="ECO:0000313" key="7">
    <source>
        <dbReference type="Proteomes" id="UP000696485"/>
    </source>
</evidence>
<keyword evidence="4" id="KW-0472">Membrane</keyword>
<dbReference type="InterPro" id="IPR018819">
    <property type="entry name" value="Nur1/Mug154"/>
</dbReference>
<keyword evidence="2" id="KW-0812">Transmembrane</keyword>